<evidence type="ECO:0000313" key="2">
    <source>
        <dbReference type="EMBL" id="AFK33459.1"/>
    </source>
</evidence>
<organism evidence="2">
    <name type="scientific">Lotus japonicus</name>
    <name type="common">Lotus corniculatus var. japonicus</name>
    <dbReference type="NCBI Taxonomy" id="34305"/>
    <lineage>
        <taxon>Eukaryota</taxon>
        <taxon>Viridiplantae</taxon>
        <taxon>Streptophyta</taxon>
        <taxon>Embryophyta</taxon>
        <taxon>Tracheophyta</taxon>
        <taxon>Spermatophyta</taxon>
        <taxon>Magnoliopsida</taxon>
        <taxon>eudicotyledons</taxon>
        <taxon>Gunneridae</taxon>
        <taxon>Pentapetalae</taxon>
        <taxon>rosids</taxon>
        <taxon>fabids</taxon>
        <taxon>Fabales</taxon>
        <taxon>Fabaceae</taxon>
        <taxon>Papilionoideae</taxon>
        <taxon>50 kb inversion clade</taxon>
        <taxon>NPAAA clade</taxon>
        <taxon>Hologalegina</taxon>
        <taxon>robinioid clade</taxon>
        <taxon>Loteae</taxon>
        <taxon>Lotus</taxon>
    </lineage>
</organism>
<name>I3RZL7_LOTJA</name>
<accession>I3RZL7</accession>
<feature type="region of interest" description="Disordered" evidence="1">
    <location>
        <begin position="1"/>
        <end position="21"/>
    </location>
</feature>
<sequence>MLPDCPRHSATESKEPPSSYDSVMSSICKASNNTNLGTHGHLASTCPLPTDFHPSFPMSECSHRGLKCFLLLYSTERESIS</sequence>
<dbReference type="AlphaFoldDB" id="I3RZL7"/>
<reference evidence="2" key="1">
    <citation type="submission" date="2012-05" db="EMBL/GenBank/DDBJ databases">
        <authorList>
            <person name="Krishnakumar V."/>
            <person name="Cheung F."/>
            <person name="Xiao Y."/>
            <person name="Chan A."/>
            <person name="Moskal W.A."/>
            <person name="Town C.D."/>
        </authorList>
    </citation>
    <scope>NUCLEOTIDE SEQUENCE</scope>
</reference>
<protein>
    <submittedName>
        <fullName evidence="2">Uncharacterized protein</fullName>
    </submittedName>
</protein>
<proteinExistence type="evidence at transcript level"/>
<evidence type="ECO:0000256" key="1">
    <source>
        <dbReference type="SAM" id="MobiDB-lite"/>
    </source>
</evidence>
<feature type="compositionally biased region" description="Basic and acidic residues" evidence="1">
    <location>
        <begin position="1"/>
        <end position="15"/>
    </location>
</feature>
<dbReference type="EMBL" id="BT133664">
    <property type="protein sequence ID" value="AFK33459.1"/>
    <property type="molecule type" value="mRNA"/>
</dbReference>